<dbReference type="PROSITE" id="PS51352">
    <property type="entry name" value="THIOREDOXIN_2"/>
    <property type="match status" value="1"/>
</dbReference>
<gene>
    <name evidence="4" type="ORF">NF867_08235</name>
</gene>
<proteinExistence type="predicted"/>
<keyword evidence="1 2" id="KW-0732">Signal</keyword>
<organism evidence="4 5">
    <name type="scientific">Solitalea agri</name>
    <dbReference type="NCBI Taxonomy" id="2953739"/>
    <lineage>
        <taxon>Bacteria</taxon>
        <taxon>Pseudomonadati</taxon>
        <taxon>Bacteroidota</taxon>
        <taxon>Sphingobacteriia</taxon>
        <taxon>Sphingobacteriales</taxon>
        <taxon>Sphingobacteriaceae</taxon>
        <taxon>Solitalea</taxon>
    </lineage>
</organism>
<comment type="caution">
    <text evidence="4">The sequence shown here is derived from an EMBL/GenBank/DDBJ whole genome shotgun (WGS) entry which is preliminary data.</text>
</comment>
<evidence type="ECO:0000259" key="3">
    <source>
        <dbReference type="PROSITE" id="PS51352"/>
    </source>
</evidence>
<dbReference type="Proteomes" id="UP001155182">
    <property type="component" value="Unassembled WGS sequence"/>
</dbReference>
<evidence type="ECO:0000256" key="2">
    <source>
        <dbReference type="SAM" id="SignalP"/>
    </source>
</evidence>
<protein>
    <submittedName>
        <fullName evidence="4">DUF255 domain-containing protein</fullName>
    </submittedName>
</protein>
<name>A0A9X2F293_9SPHI</name>
<dbReference type="PANTHER" id="PTHR15337">
    <property type="entry name" value="ANTERIOR GRADIENT PROTEIN-RELATED"/>
    <property type="match status" value="1"/>
</dbReference>
<evidence type="ECO:0000313" key="5">
    <source>
        <dbReference type="Proteomes" id="UP001155182"/>
    </source>
</evidence>
<accession>A0A9X2F293</accession>
<dbReference type="Gene3D" id="3.40.30.10">
    <property type="entry name" value="Glutaredoxin"/>
    <property type="match status" value="1"/>
</dbReference>
<dbReference type="Pfam" id="PF03190">
    <property type="entry name" value="Thioredox_DsbH"/>
    <property type="match status" value="1"/>
</dbReference>
<dbReference type="RefSeq" id="WP_252587337.1">
    <property type="nucleotide sequence ID" value="NZ_JAMWYS010000028.1"/>
</dbReference>
<dbReference type="SUPFAM" id="SSF52833">
    <property type="entry name" value="Thioredoxin-like"/>
    <property type="match status" value="1"/>
</dbReference>
<dbReference type="InterPro" id="IPR004879">
    <property type="entry name" value="Ssp411-like_TRX"/>
</dbReference>
<dbReference type="InterPro" id="IPR013766">
    <property type="entry name" value="Thioredoxin_domain"/>
</dbReference>
<feature type="chain" id="PRO_5040867508" evidence="2">
    <location>
        <begin position="21"/>
        <end position="405"/>
    </location>
</feature>
<dbReference type="EMBL" id="JAMWYS010000028">
    <property type="protein sequence ID" value="MCO4292845.1"/>
    <property type="molecule type" value="Genomic_DNA"/>
</dbReference>
<feature type="signal peptide" evidence="2">
    <location>
        <begin position="1"/>
        <end position="20"/>
    </location>
</feature>
<keyword evidence="5" id="KW-1185">Reference proteome</keyword>
<dbReference type="InterPro" id="IPR036249">
    <property type="entry name" value="Thioredoxin-like_sf"/>
</dbReference>
<dbReference type="InterPro" id="IPR051099">
    <property type="entry name" value="AGR/TXD"/>
</dbReference>
<evidence type="ECO:0000313" key="4">
    <source>
        <dbReference type="EMBL" id="MCO4292845.1"/>
    </source>
</evidence>
<dbReference type="AlphaFoldDB" id="A0A9X2F293"/>
<reference evidence="4" key="1">
    <citation type="submission" date="2022-06" db="EMBL/GenBank/DDBJ databases">
        <title>Solitalea sp. MAHUQ-68 isolated from rhizospheric soil.</title>
        <authorList>
            <person name="Huq M.A."/>
        </authorList>
    </citation>
    <scope>NUCLEOTIDE SEQUENCE</scope>
    <source>
        <strain evidence="4">MAHUQ-68</strain>
    </source>
</reference>
<feature type="domain" description="Thioredoxin" evidence="3">
    <location>
        <begin position="16"/>
        <end position="138"/>
    </location>
</feature>
<dbReference type="PANTHER" id="PTHR15337:SF11">
    <property type="entry name" value="THIOREDOXIN DOMAIN-CONTAINING PROTEIN"/>
    <property type="match status" value="1"/>
</dbReference>
<evidence type="ECO:0000256" key="1">
    <source>
        <dbReference type="ARBA" id="ARBA00022729"/>
    </source>
</evidence>
<sequence length="405" mass="44914">MNKILLSAAVCCALALSVKAQTREINFKHDAPFKEVLAEAKKQNKLIFFDAYTSWCGPCKVMANTVFKTDSVADFFNQTFVNLKVDMEKGEGPKLKDRFDVAAYPTLLFIDGDGNLVHKIVGSAPVNEFMAESRKALHPENTVYGLEKKFNAGDHSEATSLAYMTALETAYEHTKMGEVAKVYFDALPQNTLLDSKNWELESRFLFDVSSKAFAYLYGKSDDLKAKYGAGKVDMYFNQVFGNTIGSLKKAYASNINLPAAKNRATAMEALLASSNSPSDQQQLTALHLAQFAGTNQWDQYCALINNTLKKAPAGQKPNSYSILWAGMEMVRSAPVKYSTTALKWADYYNEDKEDLFTQILASDLRKMASKKLGKTKEAEAFALNSENLRKQAAAQGKMTPPIMNN</sequence>